<reference evidence="2 3" key="2">
    <citation type="journal article" date="2012" name="Stand. Genomic Sci.">
        <title>Complete genome sequence of the aquatic bacterium Runella slithyformis type strain (LSU 4(T)).</title>
        <authorList>
            <person name="Copeland A."/>
            <person name="Zhang X."/>
            <person name="Misra M."/>
            <person name="Lapidus A."/>
            <person name="Nolan M."/>
            <person name="Lucas S."/>
            <person name="Deshpande S."/>
            <person name="Cheng J.F."/>
            <person name="Tapia R."/>
            <person name="Goodwin L.A."/>
            <person name="Pitluck S."/>
            <person name="Liolios K."/>
            <person name="Pagani I."/>
            <person name="Ivanova N."/>
            <person name="Mikhailova N."/>
            <person name="Pati A."/>
            <person name="Chen A."/>
            <person name="Palaniappan K."/>
            <person name="Land M."/>
            <person name="Hauser L."/>
            <person name="Pan C."/>
            <person name="Jeffries C.D."/>
            <person name="Detter J.C."/>
            <person name="Brambilla E.M."/>
            <person name="Rohde M."/>
            <person name="Djao O.D."/>
            <person name="Goker M."/>
            <person name="Sikorski J."/>
            <person name="Tindall B.J."/>
            <person name="Woyke T."/>
            <person name="Bristow J."/>
            <person name="Eisen J.A."/>
            <person name="Markowitz V."/>
            <person name="Hugenholtz P."/>
            <person name="Kyrpides N.C."/>
            <person name="Klenk H.P."/>
            <person name="Mavromatis K."/>
        </authorList>
    </citation>
    <scope>NUCLEOTIDE SEQUENCE [LARGE SCALE GENOMIC DNA]</scope>
    <source>
        <strain evidence="3">ATCC 29530 / DSM 19594 / LMG 11500 / NCIMB 11436 / LSU 4</strain>
    </source>
</reference>
<protein>
    <recommendedName>
        <fullName evidence="1">DUF5703 domain-containing protein</fullName>
    </recommendedName>
</protein>
<accession>A0A7U3ZKV9</accession>
<gene>
    <name evidence="2" type="ordered locus">Runsl_2627</name>
</gene>
<evidence type="ECO:0000313" key="3">
    <source>
        <dbReference type="Proteomes" id="UP000000493"/>
    </source>
</evidence>
<dbReference type="InterPro" id="IPR012341">
    <property type="entry name" value="6hp_glycosidase-like_sf"/>
</dbReference>
<keyword evidence="3" id="KW-1185">Reference proteome</keyword>
<reference evidence="3" key="1">
    <citation type="submission" date="2011-06" db="EMBL/GenBank/DDBJ databases">
        <title>The complete genome of chromosome of Runella slithyformis DSM 19594.</title>
        <authorList>
            <consortium name="US DOE Joint Genome Institute (JGI-PGF)"/>
            <person name="Lucas S."/>
            <person name="Han J."/>
            <person name="Lapidus A."/>
            <person name="Bruce D."/>
            <person name="Goodwin L."/>
            <person name="Pitluck S."/>
            <person name="Peters L."/>
            <person name="Kyrpides N."/>
            <person name="Mavromatis K."/>
            <person name="Ivanova N."/>
            <person name="Ovchinnikova G."/>
            <person name="Zhang X."/>
            <person name="Misra M."/>
            <person name="Detter J.C."/>
            <person name="Tapia R."/>
            <person name="Han C."/>
            <person name="Land M."/>
            <person name="Hauser L."/>
            <person name="Markowitz V."/>
            <person name="Cheng J.-F."/>
            <person name="Hugenholtz P."/>
            <person name="Woyke T."/>
            <person name="Wu D."/>
            <person name="Tindall B."/>
            <person name="Faehrich R."/>
            <person name="Brambilla E."/>
            <person name="Klenk H.-P."/>
            <person name="Eisen J.A."/>
        </authorList>
    </citation>
    <scope>NUCLEOTIDE SEQUENCE [LARGE SCALE GENOMIC DNA]</scope>
    <source>
        <strain evidence="3">ATCC 29530 / DSM 19594 / LMG 11500 / NCIMB 11436 / LSU 4</strain>
    </source>
</reference>
<dbReference type="Pfam" id="PF18961">
    <property type="entry name" value="DUF5703_N"/>
    <property type="match status" value="1"/>
</dbReference>
<evidence type="ECO:0000313" key="2">
    <source>
        <dbReference type="EMBL" id="AEI49027.1"/>
    </source>
</evidence>
<organism evidence="2 3">
    <name type="scientific">Runella slithyformis (strain ATCC 29530 / DSM 19594 / LMG 11500 / NCIMB 11436 / LSU 4)</name>
    <dbReference type="NCBI Taxonomy" id="761193"/>
    <lineage>
        <taxon>Bacteria</taxon>
        <taxon>Pseudomonadati</taxon>
        <taxon>Bacteroidota</taxon>
        <taxon>Cytophagia</taxon>
        <taxon>Cytophagales</taxon>
        <taxon>Spirosomataceae</taxon>
        <taxon>Runella</taxon>
    </lineage>
</organism>
<dbReference type="Gene3D" id="1.50.10.10">
    <property type="match status" value="1"/>
</dbReference>
<sequence length="796" mass="91745">MVAVPTNMKTKYLINSKPVIGCFLKKAKYLFLLFMMCTPLAFSQMPDLDQYNVVWTKQSANSSESMPCGGGDIGLNVWTEKDEIFFYLSRSGAFDENNVFPKFGRVRLRITPNLFQNGNFKQELKLKEGYVEISSVKNKKKVSVKIWVDVFKPVVHAEIESDEKLKVEAWYENWRDKDLTWTQSGQTKASLAFRDAPFQAVVRRDSVKFEGQSVLWYHRNRDESVFDFTVRQQKLDSVKDQLWNPLKNLTFGGWMGGNNFKNAGVSQGKYVDTEFTARKLESKQAARKQELHIVLHIATVESIAQWKSGLEQIVQSAKTTQTADFEATKKWWNAFWQRSHIAINRHQKDSTSAAWQVGRNYNLFRYQLGCNAYGSYPTKFNGGMFTFDPSFTDKNAPFTPDHRDWGGGTHTAQNQRLVYFPMFRSGDFDMLPAQLNFYLRALKNAETRTKVYWGHNGASFTEQLEQFGLPLATSYGWKRPQNFPAGIEYNYWLEYLWDTQMEFCLMMLDLEKYNSEDISKYLPFVESCVTFFYEHYQWEATSRSKSAFADDGKLILFPSTGAETYKMAYNSSSTIAGLYSITKRLTELSDRYLSPEKRKHFEKVLKSIPEIPLKEKNGHLTIAPAEAWGRINNQELPQLYPVYPWGMYGVGKPKLDIAINTWKYGADRAIQKNHISWHQDAIFCARLGLTEEAAEITVKKLSNAPRRYPTFWGPGHDWVPDHNWGGSGMIGLQEMLLQTPDDKLYLFPAWPKDWDVTFKLHAPANTTVEGELKDGKVLSLKVTPESRAKDVILMLK</sequence>
<dbReference type="InterPro" id="IPR008928">
    <property type="entry name" value="6-hairpin_glycosidase_sf"/>
</dbReference>
<dbReference type="AlphaFoldDB" id="A0A7U3ZKV9"/>
<dbReference type="Gene3D" id="2.70.98.50">
    <property type="entry name" value="putative glycoside hydrolase family protein from bacillus halodurans"/>
    <property type="match status" value="1"/>
</dbReference>
<proteinExistence type="predicted"/>
<feature type="domain" description="DUF5703" evidence="1">
    <location>
        <begin position="54"/>
        <end position="341"/>
    </location>
</feature>
<dbReference type="InterPro" id="IPR043757">
    <property type="entry name" value="DUF5703_N"/>
</dbReference>
<dbReference type="GO" id="GO:0005975">
    <property type="term" value="P:carbohydrate metabolic process"/>
    <property type="evidence" value="ECO:0007669"/>
    <property type="project" value="InterPro"/>
</dbReference>
<evidence type="ECO:0000259" key="1">
    <source>
        <dbReference type="Pfam" id="PF18961"/>
    </source>
</evidence>
<dbReference type="SUPFAM" id="SSF48208">
    <property type="entry name" value="Six-hairpin glycosidases"/>
    <property type="match status" value="1"/>
</dbReference>
<name>A0A7U3ZKV9_RUNSL</name>
<dbReference type="Proteomes" id="UP000000493">
    <property type="component" value="Chromosome"/>
</dbReference>
<dbReference type="KEGG" id="rsi:Runsl_2627"/>
<dbReference type="EMBL" id="CP002859">
    <property type="protein sequence ID" value="AEI49027.1"/>
    <property type="molecule type" value="Genomic_DNA"/>
</dbReference>